<name>A0AAV8RDF6_ENSVE</name>
<dbReference type="EMBL" id="JAQQAF010000003">
    <property type="protein sequence ID" value="KAJ8498937.1"/>
    <property type="molecule type" value="Genomic_DNA"/>
</dbReference>
<gene>
    <name evidence="1" type="ORF">OPV22_009489</name>
</gene>
<sequence length="192" mass="21616">MARARKDRPFHQARRSAATDLWSSKAGSYLFFLPYSWNLACSLDSSPSIDRLPPPPPPPPLREIRLMATGKKCPSRSASTLDYFGWEQGRQSPVNSRLITSLPFGGKVSSSKRDRWRDQNRLIIPLVRRPLAIRWPADPAVGIRQRRLGPVRGTARESSNPVVVTAPLKKGAIFVKILQKEFIFARPHQPAQ</sequence>
<protein>
    <submittedName>
        <fullName evidence="1">Uncharacterized protein</fullName>
    </submittedName>
</protein>
<evidence type="ECO:0000313" key="2">
    <source>
        <dbReference type="Proteomes" id="UP001222027"/>
    </source>
</evidence>
<proteinExistence type="predicted"/>
<dbReference type="Proteomes" id="UP001222027">
    <property type="component" value="Unassembled WGS sequence"/>
</dbReference>
<reference evidence="1 2" key="1">
    <citation type="submission" date="2022-12" db="EMBL/GenBank/DDBJ databases">
        <title>Chromosome-scale assembly of the Ensete ventricosum genome.</title>
        <authorList>
            <person name="Dussert Y."/>
            <person name="Stocks J."/>
            <person name="Wendawek A."/>
            <person name="Woldeyes F."/>
            <person name="Nichols R.A."/>
            <person name="Borrell J.S."/>
        </authorList>
    </citation>
    <scope>NUCLEOTIDE SEQUENCE [LARGE SCALE GENOMIC DNA]</scope>
    <source>
        <strain evidence="2">cv. Maze</strain>
        <tissue evidence="1">Seeds</tissue>
    </source>
</reference>
<comment type="caution">
    <text evidence="1">The sequence shown here is derived from an EMBL/GenBank/DDBJ whole genome shotgun (WGS) entry which is preliminary data.</text>
</comment>
<organism evidence="1 2">
    <name type="scientific">Ensete ventricosum</name>
    <name type="common">Abyssinian banana</name>
    <name type="synonym">Musa ensete</name>
    <dbReference type="NCBI Taxonomy" id="4639"/>
    <lineage>
        <taxon>Eukaryota</taxon>
        <taxon>Viridiplantae</taxon>
        <taxon>Streptophyta</taxon>
        <taxon>Embryophyta</taxon>
        <taxon>Tracheophyta</taxon>
        <taxon>Spermatophyta</taxon>
        <taxon>Magnoliopsida</taxon>
        <taxon>Liliopsida</taxon>
        <taxon>Zingiberales</taxon>
        <taxon>Musaceae</taxon>
        <taxon>Ensete</taxon>
    </lineage>
</organism>
<dbReference type="AlphaFoldDB" id="A0AAV8RDF6"/>
<evidence type="ECO:0000313" key="1">
    <source>
        <dbReference type="EMBL" id="KAJ8498937.1"/>
    </source>
</evidence>
<accession>A0AAV8RDF6</accession>
<keyword evidence="2" id="KW-1185">Reference proteome</keyword>